<dbReference type="InterPro" id="IPR050651">
    <property type="entry name" value="Plant_Cytochrome_P450_Monoox"/>
</dbReference>
<evidence type="ECO:0000256" key="1">
    <source>
        <dbReference type="ARBA" id="ARBA00001971"/>
    </source>
</evidence>
<evidence type="ECO:0000256" key="5">
    <source>
        <dbReference type="ARBA" id="ARBA00022692"/>
    </source>
</evidence>
<keyword evidence="7 14" id="KW-1133">Transmembrane helix</keyword>
<dbReference type="AlphaFoldDB" id="A0A2P5DA27"/>
<comment type="cofactor">
    <cofactor evidence="1 12">
        <name>heme</name>
        <dbReference type="ChEBI" id="CHEBI:30413"/>
    </cofactor>
</comment>
<organism evidence="15 16">
    <name type="scientific">Parasponia andersonii</name>
    <name type="common">Sponia andersonii</name>
    <dbReference type="NCBI Taxonomy" id="3476"/>
    <lineage>
        <taxon>Eukaryota</taxon>
        <taxon>Viridiplantae</taxon>
        <taxon>Streptophyta</taxon>
        <taxon>Embryophyta</taxon>
        <taxon>Tracheophyta</taxon>
        <taxon>Spermatophyta</taxon>
        <taxon>Magnoliopsida</taxon>
        <taxon>eudicotyledons</taxon>
        <taxon>Gunneridae</taxon>
        <taxon>Pentapetalae</taxon>
        <taxon>rosids</taxon>
        <taxon>fabids</taxon>
        <taxon>Rosales</taxon>
        <taxon>Cannabaceae</taxon>
        <taxon>Parasponia</taxon>
    </lineage>
</organism>
<protein>
    <submittedName>
        <fullName evidence="15">Cytochrome P450, E-class, group I</fullName>
    </submittedName>
</protein>
<keyword evidence="16" id="KW-1185">Reference proteome</keyword>
<dbReference type="FunFam" id="1.10.630.10:FF:000026">
    <property type="entry name" value="Cytochrome P450 82C4"/>
    <property type="match status" value="1"/>
</dbReference>
<feature type="transmembrane region" description="Helical" evidence="14">
    <location>
        <begin position="12"/>
        <end position="30"/>
    </location>
</feature>
<dbReference type="InterPro" id="IPR036396">
    <property type="entry name" value="Cyt_P450_sf"/>
</dbReference>
<name>A0A2P5DA27_PARAD</name>
<evidence type="ECO:0000256" key="10">
    <source>
        <dbReference type="ARBA" id="ARBA00023033"/>
    </source>
</evidence>
<dbReference type="Gene3D" id="1.10.630.10">
    <property type="entry name" value="Cytochrome P450"/>
    <property type="match status" value="1"/>
</dbReference>
<dbReference type="InterPro" id="IPR002401">
    <property type="entry name" value="Cyt_P450_E_grp-I"/>
</dbReference>
<evidence type="ECO:0000313" key="16">
    <source>
        <dbReference type="Proteomes" id="UP000237105"/>
    </source>
</evidence>
<comment type="subcellular location">
    <subcellularLocation>
        <location evidence="2">Membrane</location>
    </subcellularLocation>
</comment>
<evidence type="ECO:0000256" key="11">
    <source>
        <dbReference type="ARBA" id="ARBA00023136"/>
    </source>
</evidence>
<accession>A0A2P5DA27</accession>
<dbReference type="GO" id="GO:0020037">
    <property type="term" value="F:heme binding"/>
    <property type="evidence" value="ECO:0007669"/>
    <property type="project" value="InterPro"/>
</dbReference>
<dbReference type="GO" id="GO:0016020">
    <property type="term" value="C:membrane"/>
    <property type="evidence" value="ECO:0007669"/>
    <property type="project" value="UniProtKB-SubCell"/>
</dbReference>
<feature type="binding site" description="axial binding residue" evidence="12">
    <location>
        <position position="467"/>
    </location>
    <ligand>
        <name>heme</name>
        <dbReference type="ChEBI" id="CHEBI:30413"/>
    </ligand>
    <ligandPart>
        <name>Fe</name>
        <dbReference type="ChEBI" id="CHEBI:18248"/>
    </ligandPart>
</feature>
<dbReference type="PROSITE" id="PS00086">
    <property type="entry name" value="CYTOCHROME_P450"/>
    <property type="match status" value="1"/>
</dbReference>
<keyword evidence="6 12" id="KW-0479">Metal-binding</keyword>
<dbReference type="GO" id="GO:0016705">
    <property type="term" value="F:oxidoreductase activity, acting on paired donors, with incorporation or reduction of molecular oxygen"/>
    <property type="evidence" value="ECO:0007669"/>
    <property type="project" value="InterPro"/>
</dbReference>
<dbReference type="InterPro" id="IPR001128">
    <property type="entry name" value="Cyt_P450"/>
</dbReference>
<dbReference type="GO" id="GO:0005506">
    <property type="term" value="F:iron ion binding"/>
    <property type="evidence" value="ECO:0007669"/>
    <property type="project" value="InterPro"/>
</dbReference>
<dbReference type="InterPro" id="IPR017972">
    <property type="entry name" value="Cyt_P450_CS"/>
</dbReference>
<sequence>MDFHLLSVLNPTSMVTILGWAVLLFLYVLLHKPRALSSRRAPVEAGGAWPIIGHLHQLGGPQPPHVTLGHMADKYCPIFTIRMGVHKTLVVSSWEIAKECFTTNDRVFANRPKVVAIEHMAYNYAAFGFSPYGPYWRQVRKIATLEVLSNHRLELLSHIRESEVKSAIEEIYELYRIKNDNHAVKLEMKKWFGDLNMNVIFRKVVGKRYLEATASSDGNDDRCRKALRDFFRLTGTFVVADAIPRLRWLDLGGYERAMKETAKELDYVLEGWLEEHKRKRDSGGSLLKGDRDFMDVMLSIFDDGEEVSSYDADTIVKSTCLSLILGGTDTMTTTLTWALALLLNNPEALKKTQNELDEHVGRERPVRGSDIKNLIYLQAVLKETLRLYPPGPLAMHHESSEDCTVDGYHIQQGTRLIVNLTKIHRDPHVWSDPCEFKPERFVGAHKNVDVRGQNFELIPFGSGRRICPGISFSMQVMQLTLATLLHNFKITTPFDEPVDMLETTTLTNVKASPLDVLLTPRLTPPCYRSLLRLQLP</sequence>
<evidence type="ECO:0000256" key="2">
    <source>
        <dbReference type="ARBA" id="ARBA00004370"/>
    </source>
</evidence>
<evidence type="ECO:0000256" key="12">
    <source>
        <dbReference type="PIRSR" id="PIRSR602401-1"/>
    </source>
</evidence>
<dbReference type="STRING" id="3476.A0A2P5DA27"/>
<keyword evidence="9 12" id="KW-0408">Iron</keyword>
<evidence type="ECO:0000256" key="9">
    <source>
        <dbReference type="ARBA" id="ARBA00023004"/>
    </source>
</evidence>
<keyword evidence="11 14" id="KW-0472">Membrane</keyword>
<evidence type="ECO:0000256" key="8">
    <source>
        <dbReference type="ARBA" id="ARBA00023002"/>
    </source>
</evidence>
<keyword evidence="10 13" id="KW-0503">Monooxygenase</keyword>
<evidence type="ECO:0000256" key="14">
    <source>
        <dbReference type="SAM" id="Phobius"/>
    </source>
</evidence>
<dbReference type="OrthoDB" id="2789670at2759"/>
<evidence type="ECO:0000256" key="3">
    <source>
        <dbReference type="ARBA" id="ARBA00010617"/>
    </source>
</evidence>
<evidence type="ECO:0000256" key="13">
    <source>
        <dbReference type="RuleBase" id="RU000461"/>
    </source>
</evidence>
<evidence type="ECO:0000313" key="15">
    <source>
        <dbReference type="EMBL" id="PON70139.1"/>
    </source>
</evidence>
<dbReference type="PANTHER" id="PTHR47947:SF26">
    <property type="entry name" value="CYTOCHROME P450"/>
    <property type="match status" value="1"/>
</dbReference>
<evidence type="ECO:0000256" key="6">
    <source>
        <dbReference type="ARBA" id="ARBA00022723"/>
    </source>
</evidence>
<dbReference type="Pfam" id="PF00067">
    <property type="entry name" value="p450"/>
    <property type="match status" value="1"/>
</dbReference>
<dbReference type="EMBL" id="JXTB01000052">
    <property type="protein sequence ID" value="PON70139.1"/>
    <property type="molecule type" value="Genomic_DNA"/>
</dbReference>
<dbReference type="GO" id="GO:0004497">
    <property type="term" value="F:monooxygenase activity"/>
    <property type="evidence" value="ECO:0007669"/>
    <property type="project" value="UniProtKB-KW"/>
</dbReference>
<comment type="caution">
    <text evidence="15">The sequence shown here is derived from an EMBL/GenBank/DDBJ whole genome shotgun (WGS) entry which is preliminary data.</text>
</comment>
<keyword evidence="4 12" id="KW-0349">Heme</keyword>
<proteinExistence type="inferred from homology"/>
<reference evidence="16" key="1">
    <citation type="submission" date="2016-06" db="EMBL/GenBank/DDBJ databases">
        <title>Parallel loss of symbiosis genes in relatives of nitrogen-fixing non-legume Parasponia.</title>
        <authorList>
            <person name="Van Velzen R."/>
            <person name="Holmer R."/>
            <person name="Bu F."/>
            <person name="Rutten L."/>
            <person name="Van Zeijl A."/>
            <person name="Liu W."/>
            <person name="Santuari L."/>
            <person name="Cao Q."/>
            <person name="Sharma T."/>
            <person name="Shen D."/>
            <person name="Roswanjaya Y."/>
            <person name="Wardhani T."/>
            <person name="Kalhor M.S."/>
            <person name="Jansen J."/>
            <person name="Van den Hoogen J."/>
            <person name="Gungor B."/>
            <person name="Hartog M."/>
            <person name="Hontelez J."/>
            <person name="Verver J."/>
            <person name="Yang W.-C."/>
            <person name="Schijlen E."/>
            <person name="Repin R."/>
            <person name="Schilthuizen M."/>
            <person name="Schranz E."/>
            <person name="Heidstra R."/>
            <person name="Miyata K."/>
            <person name="Fedorova E."/>
            <person name="Kohlen W."/>
            <person name="Bisseling T."/>
            <person name="Smit S."/>
            <person name="Geurts R."/>
        </authorList>
    </citation>
    <scope>NUCLEOTIDE SEQUENCE [LARGE SCALE GENOMIC DNA]</scope>
    <source>
        <strain evidence="16">cv. WU1-14</strain>
    </source>
</reference>
<comment type="similarity">
    <text evidence="3 13">Belongs to the cytochrome P450 family.</text>
</comment>
<dbReference type="Proteomes" id="UP000237105">
    <property type="component" value="Unassembled WGS sequence"/>
</dbReference>
<evidence type="ECO:0000256" key="4">
    <source>
        <dbReference type="ARBA" id="ARBA00022617"/>
    </source>
</evidence>
<dbReference type="CDD" id="cd20654">
    <property type="entry name" value="CYP82"/>
    <property type="match status" value="1"/>
</dbReference>
<keyword evidence="5 14" id="KW-0812">Transmembrane</keyword>
<gene>
    <name evidence="15" type="ORF">PanWU01x14_083140</name>
</gene>
<keyword evidence="8 13" id="KW-0560">Oxidoreductase</keyword>
<dbReference type="PRINTS" id="PR00463">
    <property type="entry name" value="EP450I"/>
</dbReference>
<evidence type="ECO:0000256" key="7">
    <source>
        <dbReference type="ARBA" id="ARBA00022989"/>
    </source>
</evidence>
<dbReference type="PRINTS" id="PR00385">
    <property type="entry name" value="P450"/>
</dbReference>
<dbReference type="SUPFAM" id="SSF48264">
    <property type="entry name" value="Cytochrome P450"/>
    <property type="match status" value="1"/>
</dbReference>
<dbReference type="PANTHER" id="PTHR47947">
    <property type="entry name" value="CYTOCHROME P450 82C3-RELATED"/>
    <property type="match status" value="1"/>
</dbReference>